<keyword evidence="2" id="KW-1185">Reference proteome</keyword>
<reference evidence="1" key="1">
    <citation type="submission" date="2020-04" db="EMBL/GenBank/DDBJ databases">
        <title>Genome Assembly and Annotation of Botryosphaeria dothidea sdau 11-99, a Latent Pathogen of Apple Fruit Ring Rot in China.</title>
        <authorList>
            <person name="Yu C."/>
            <person name="Diao Y."/>
            <person name="Lu Q."/>
            <person name="Zhao J."/>
            <person name="Cui S."/>
            <person name="Peng C."/>
            <person name="He B."/>
            <person name="Liu H."/>
        </authorList>
    </citation>
    <scope>NUCLEOTIDE SEQUENCE [LARGE SCALE GENOMIC DNA]</scope>
    <source>
        <strain evidence="1">Sdau11-99</strain>
    </source>
</reference>
<protein>
    <submittedName>
        <fullName evidence="1">Uncharacterized protein</fullName>
    </submittedName>
</protein>
<organism evidence="1 2">
    <name type="scientific">Botryosphaeria dothidea</name>
    <dbReference type="NCBI Taxonomy" id="55169"/>
    <lineage>
        <taxon>Eukaryota</taxon>
        <taxon>Fungi</taxon>
        <taxon>Dikarya</taxon>
        <taxon>Ascomycota</taxon>
        <taxon>Pezizomycotina</taxon>
        <taxon>Dothideomycetes</taxon>
        <taxon>Dothideomycetes incertae sedis</taxon>
        <taxon>Botryosphaeriales</taxon>
        <taxon>Botryosphaeriaceae</taxon>
        <taxon>Botryosphaeria</taxon>
    </lineage>
</organism>
<sequence length="508" mass="56865">MLQQNFTGLLPQDGDAFDPYGFGVSRTHELPISLMWLYEKHPRDNHETIWETIELMFEGGRRGSRDWTTFFTSENFPKVGTPDIKTSGFTHGSTNEYKGLRYPTVLYRITKDKSLVQQTYDAAGMVAQYHGSRSGSIVADEHLGGHSSQRGSELCMAVEVMFSYAYLYRFHGGNAFADNAELAAFNALPVAMSDDWWSHQYVTQTNQPWSRNLTGDPFFNVVPYGNTFGLEPNFPCCTVNHPQGYPKYVSSSYVRYGENGIAHILLAPTSLEGEISGHSIKIECDTQYPFSGDLKYTIQSEIAFNFAVRIPEWTSSSQRPTYSMTDSDRLEHLRPGESGLQEFHVPKGTASISIHLSPVPRVIDRNGTISIYLGPLLYALPISFNSSAHQCLNWTDRKPLPESETDPHASDHVLEPTSPWNYAIDPDTLEVERVRPEDEALPKLVWAADGPPTVIWVDAYEIDWPVVKGTAAVTPVKLTVDGSTKERVKLVPYAAAKLHIAEFPTARV</sequence>
<proteinExistence type="predicted"/>
<evidence type="ECO:0000313" key="2">
    <source>
        <dbReference type="Proteomes" id="UP000572817"/>
    </source>
</evidence>
<dbReference type="PANTHER" id="PTHR31151">
    <property type="entry name" value="PROLINE-TRNA LIGASE (DUF1680)"/>
    <property type="match status" value="1"/>
</dbReference>
<dbReference type="PANTHER" id="PTHR31151:SF0">
    <property type="entry name" value="PROLINE-TRNA LIGASE (DUF1680)"/>
    <property type="match status" value="1"/>
</dbReference>
<accession>A0A8H4ILT3</accession>
<name>A0A8H4ILT3_9PEZI</name>
<evidence type="ECO:0000313" key="1">
    <source>
        <dbReference type="EMBL" id="KAF4303542.1"/>
    </source>
</evidence>
<dbReference type="EMBL" id="WWBZ02000062">
    <property type="protein sequence ID" value="KAF4303542.1"/>
    <property type="molecule type" value="Genomic_DNA"/>
</dbReference>
<gene>
    <name evidence="1" type="ORF">GTA08_BOTSDO08597</name>
</gene>
<comment type="caution">
    <text evidence="1">The sequence shown here is derived from an EMBL/GenBank/DDBJ whole genome shotgun (WGS) entry which is preliminary data.</text>
</comment>
<dbReference type="OrthoDB" id="5358475at2759"/>
<dbReference type="Proteomes" id="UP000572817">
    <property type="component" value="Unassembled WGS sequence"/>
</dbReference>
<dbReference type="AlphaFoldDB" id="A0A8H4ILT3"/>